<evidence type="ECO:0000313" key="11">
    <source>
        <dbReference type="EMBL" id="RGW50331.1"/>
    </source>
</evidence>
<evidence type="ECO:0000313" key="19">
    <source>
        <dbReference type="EMBL" id="VUW98819.1"/>
    </source>
</evidence>
<dbReference type="Proteomes" id="UP000285666">
    <property type="component" value="Unassembled WGS sequence"/>
</dbReference>
<dbReference type="EMBL" id="QSGQ01000007">
    <property type="protein sequence ID" value="RHB38066.1"/>
    <property type="molecule type" value="Genomic_DNA"/>
</dbReference>
<evidence type="ECO:0000313" key="37">
    <source>
        <dbReference type="Proteomes" id="UP000580130"/>
    </source>
</evidence>
<dbReference type="EMBL" id="QRWH01000015">
    <property type="protein sequence ID" value="RGT07278.1"/>
    <property type="molecule type" value="Genomic_DNA"/>
</dbReference>
<evidence type="ECO:0000313" key="25">
    <source>
        <dbReference type="Proteomes" id="UP000266376"/>
    </source>
</evidence>
<dbReference type="Pfam" id="PF13275">
    <property type="entry name" value="S4_2"/>
    <property type="match status" value="1"/>
</dbReference>
<dbReference type="EMBL" id="QSEW01000027">
    <property type="protein sequence ID" value="RGZ96889.1"/>
    <property type="molecule type" value="Genomic_DNA"/>
</dbReference>
<dbReference type="Proteomes" id="UP000283652">
    <property type="component" value="Unassembled WGS sequence"/>
</dbReference>
<name>A0A3E4F159_9FIRM</name>
<evidence type="ECO:0000313" key="8">
    <source>
        <dbReference type="EMBL" id="RGR55744.1"/>
    </source>
</evidence>
<dbReference type="Proteomes" id="UP000285981">
    <property type="component" value="Unassembled WGS sequence"/>
</dbReference>
<evidence type="ECO:0000313" key="26">
    <source>
        <dbReference type="Proteomes" id="UP000283325"/>
    </source>
</evidence>
<evidence type="ECO:0000313" key="13">
    <source>
        <dbReference type="EMBL" id="RHA65940.1"/>
    </source>
</evidence>
<evidence type="ECO:0000313" key="6">
    <source>
        <dbReference type="EMBL" id="RGN88770.1"/>
    </source>
</evidence>
<dbReference type="EMBL" id="QSOI01000017">
    <property type="protein sequence ID" value="RGI82176.1"/>
    <property type="molecule type" value="Genomic_DNA"/>
</dbReference>
<evidence type="ECO:0000313" key="14">
    <source>
        <dbReference type="EMBL" id="RHB38066.1"/>
    </source>
</evidence>
<reference evidence="2 37" key="3">
    <citation type="submission" date="2020-04" db="EMBL/GenBank/DDBJ databases">
        <authorList>
            <person name="Hitch T.C.A."/>
            <person name="Wylensek D."/>
            <person name="Clavel T."/>
        </authorList>
    </citation>
    <scope>NUCLEOTIDE SEQUENCE [LARGE SCALE GENOMIC DNA]</scope>
    <source>
        <strain evidence="2 37">BSM-383-APC-5F</strain>
    </source>
</reference>
<dbReference type="Proteomes" id="UP000260664">
    <property type="component" value="Unassembled WGS sequence"/>
</dbReference>
<evidence type="ECO:0000313" key="9">
    <source>
        <dbReference type="EMBL" id="RGS69317.1"/>
    </source>
</evidence>
<dbReference type="Proteomes" id="UP000285652">
    <property type="component" value="Unassembled WGS sequence"/>
</dbReference>
<dbReference type="AlphaFoldDB" id="A0A3E4F159"/>
<evidence type="ECO:0000313" key="12">
    <source>
        <dbReference type="EMBL" id="RGZ96889.1"/>
    </source>
</evidence>
<dbReference type="Proteomes" id="UP000283630">
    <property type="component" value="Unassembled WGS sequence"/>
</dbReference>
<dbReference type="Proteomes" id="UP000260841">
    <property type="component" value="Unassembled WGS sequence"/>
</dbReference>
<dbReference type="SUPFAM" id="SSF55174">
    <property type="entry name" value="Alpha-L RNA-binding motif"/>
    <property type="match status" value="1"/>
</dbReference>
<gene>
    <name evidence="19" type="ORF">DFSSTS7063_00780</name>
    <name evidence="16" type="ORF">DW054_14195</name>
    <name evidence="15" type="ORF">DW658_13870</name>
    <name evidence="14" type="ORF">DW885_10345</name>
    <name evidence="13" type="ORF">DW924_14700</name>
    <name evidence="12" type="ORF">DW957_14915</name>
    <name evidence="11" type="ORF">DWV67_13430</name>
    <name evidence="10" type="ORF">DWX53_12730</name>
    <name evidence="9" type="ORF">DWX78_11155</name>
    <name evidence="8" type="ORF">DWY33_13540</name>
    <name evidence="18" type="ORF">DWZ24_14845</name>
    <name evidence="17" type="ORF">DWZ98_12510</name>
    <name evidence="7" type="ORF">DXB12_11220</name>
    <name evidence="6" type="ORF">DXB36_13505</name>
    <name evidence="5" type="ORF">DXC93_14305</name>
    <name evidence="4" type="ORF">DXD10_14450</name>
    <name evidence="3" type="ORF">DXD84_12145</name>
    <name evidence="2" type="ORF">HF855_09970</name>
</gene>
<dbReference type="EMBL" id="CABHNI010000015">
    <property type="protein sequence ID" value="VUW98819.1"/>
    <property type="molecule type" value="Genomic_DNA"/>
</dbReference>
<dbReference type="EMBL" id="QRUK01000033">
    <property type="protein sequence ID" value="RGR55744.1"/>
    <property type="molecule type" value="Genomic_DNA"/>
</dbReference>
<dbReference type="GO" id="GO:0003723">
    <property type="term" value="F:RNA binding"/>
    <property type="evidence" value="ECO:0007669"/>
    <property type="project" value="UniProtKB-KW"/>
</dbReference>
<reference evidence="20 21" key="1">
    <citation type="submission" date="2018-08" db="EMBL/GenBank/DDBJ databases">
        <title>A genome reference for cultivated species of the human gut microbiota.</title>
        <authorList>
            <person name="Zou Y."/>
            <person name="Xue W."/>
            <person name="Luo G."/>
        </authorList>
    </citation>
    <scope>NUCLEOTIDE SEQUENCE [LARGE SCALE GENOMIC DNA]</scope>
    <source>
        <strain evidence="11 25">AF12-11</strain>
        <strain evidence="10 27">AF19-4AC</strain>
        <strain evidence="9 35">AF21-25</strain>
        <strain evidence="8 28">AF25-11</strain>
        <strain evidence="18 33">AF31-13BH</strain>
        <strain evidence="17 26">AF36-1BH</strain>
        <strain evidence="16 29">AF42-21</strain>
        <strain evidence="15 34">AM23-7AC</strain>
        <strain evidence="14 30">AM40-15AC</strain>
        <strain evidence="13 32">AM42-8</strain>
        <strain evidence="12 31">AM46-16</strain>
        <strain evidence="7 22">OM02-12</strain>
        <strain evidence="6 21">OM03-2</strain>
        <strain evidence="5 24">TF09-3</strain>
        <strain evidence="4 23">TF11-11</strain>
        <strain evidence="3 20">TM09-19AC</strain>
    </source>
</reference>
<evidence type="ECO:0000313" key="35">
    <source>
        <dbReference type="Proteomes" id="UP000285981"/>
    </source>
</evidence>
<reference evidence="19 36" key="2">
    <citation type="submission" date="2019-07" db="EMBL/GenBank/DDBJ databases">
        <authorList>
            <person name="Hibberd C M."/>
            <person name="Gehrig L. J."/>
            <person name="Chang H.-W."/>
            <person name="Venkatesh S."/>
        </authorList>
    </citation>
    <scope>NUCLEOTIDE SEQUENCE [LARGE SCALE GENOMIC DNA]</scope>
    <source>
        <strain evidence="19">Dorea_formicigenerans_SSTS_Bg7063</strain>
    </source>
</reference>
<dbReference type="Gene3D" id="3.10.290.10">
    <property type="entry name" value="RNA-binding S4 domain"/>
    <property type="match status" value="1"/>
</dbReference>
<evidence type="ECO:0000313" key="23">
    <source>
        <dbReference type="Proteomes" id="UP000261208"/>
    </source>
</evidence>
<accession>A0A3E4F159</accession>
<evidence type="ECO:0000313" key="10">
    <source>
        <dbReference type="EMBL" id="RGT07278.1"/>
    </source>
</evidence>
<evidence type="ECO:0000313" key="3">
    <source>
        <dbReference type="EMBL" id="RGI82176.1"/>
    </source>
</evidence>
<dbReference type="EMBL" id="QSAJ01000041">
    <property type="protein sequence ID" value="RGW50331.1"/>
    <property type="molecule type" value="Genomic_DNA"/>
</dbReference>
<organism evidence="3 20">
    <name type="scientific">Dorea formicigenerans</name>
    <dbReference type="NCBI Taxonomy" id="39486"/>
    <lineage>
        <taxon>Bacteria</taxon>
        <taxon>Bacillati</taxon>
        <taxon>Bacillota</taxon>
        <taxon>Clostridia</taxon>
        <taxon>Lachnospirales</taxon>
        <taxon>Lachnospiraceae</taxon>
        <taxon>Dorea</taxon>
    </lineage>
</organism>
<dbReference type="Proteomes" id="UP000358366">
    <property type="component" value="Unassembled WGS sequence"/>
</dbReference>
<dbReference type="Proteomes" id="UP000261208">
    <property type="component" value="Unassembled WGS sequence"/>
</dbReference>
<dbReference type="EMBL" id="QSRA01000025">
    <property type="protein sequence ID" value="RGK80011.1"/>
    <property type="molecule type" value="Genomic_DNA"/>
</dbReference>
<evidence type="ECO:0000313" key="16">
    <source>
        <dbReference type="EMBL" id="RHK60518.1"/>
    </source>
</evidence>
<evidence type="ECO:0000313" key="15">
    <source>
        <dbReference type="EMBL" id="RHF76359.1"/>
    </source>
</evidence>
<evidence type="ECO:0000313" key="4">
    <source>
        <dbReference type="EMBL" id="RGK44482.1"/>
    </source>
</evidence>
<evidence type="ECO:0000313" key="21">
    <source>
        <dbReference type="Proteomes" id="UP000260841"/>
    </source>
</evidence>
<dbReference type="EMBL" id="QSQQ01000023">
    <property type="protein sequence ID" value="RGK44482.1"/>
    <property type="molecule type" value="Genomic_DNA"/>
</dbReference>
<dbReference type="Proteomes" id="UP000283325">
    <property type="component" value="Unassembled WGS sequence"/>
</dbReference>
<evidence type="ECO:0000256" key="1">
    <source>
        <dbReference type="PROSITE-ProRule" id="PRU00182"/>
    </source>
</evidence>
<dbReference type="EMBL" id="QRPD01000012">
    <property type="protein sequence ID" value="RHL86056.1"/>
    <property type="molecule type" value="Genomic_DNA"/>
</dbReference>
<evidence type="ECO:0000313" key="18">
    <source>
        <dbReference type="EMBL" id="RHN13260.1"/>
    </source>
</evidence>
<proteinExistence type="predicted"/>
<evidence type="ECO:0000313" key="5">
    <source>
        <dbReference type="EMBL" id="RGK80011.1"/>
    </source>
</evidence>
<evidence type="ECO:0000313" key="29">
    <source>
        <dbReference type="Proteomes" id="UP000284152"/>
    </source>
</evidence>
<dbReference type="PROSITE" id="PS50889">
    <property type="entry name" value="S4"/>
    <property type="match status" value="1"/>
</dbReference>
<dbReference type="Proteomes" id="UP000261324">
    <property type="component" value="Unassembled WGS sequence"/>
</dbReference>
<protein>
    <submittedName>
        <fullName evidence="3">RNA-binding S4 domain-containing protein</fullName>
    </submittedName>
    <submittedName>
        <fullName evidence="19">Ribosome-associated protein</fullName>
    </submittedName>
</protein>
<dbReference type="GeneID" id="92862813"/>
<evidence type="ECO:0000313" key="33">
    <source>
        <dbReference type="Proteomes" id="UP000285652"/>
    </source>
</evidence>
<dbReference type="EMBL" id="QRQQ01000018">
    <property type="protein sequence ID" value="RHN13260.1"/>
    <property type="molecule type" value="Genomic_DNA"/>
</dbReference>
<evidence type="ECO:0000313" key="20">
    <source>
        <dbReference type="Proteomes" id="UP000260664"/>
    </source>
</evidence>
<dbReference type="EMBL" id="QSFS01000021">
    <property type="protein sequence ID" value="RHA65940.1"/>
    <property type="molecule type" value="Genomic_DNA"/>
</dbReference>
<dbReference type="RefSeq" id="WP_005334675.1">
    <property type="nucleotide sequence ID" value="NZ_AP031430.1"/>
</dbReference>
<evidence type="ECO:0000313" key="24">
    <source>
        <dbReference type="Proteomes" id="UP000261324"/>
    </source>
</evidence>
<evidence type="ECO:0000313" key="36">
    <source>
        <dbReference type="Proteomes" id="UP000358366"/>
    </source>
</evidence>
<dbReference type="EMBL" id="QSVQ01000014">
    <property type="protein sequence ID" value="RGO48949.1"/>
    <property type="molecule type" value="Genomic_DNA"/>
</dbReference>
<keyword evidence="22" id="KW-1185">Reference proteome</keyword>
<evidence type="ECO:0000313" key="34">
    <source>
        <dbReference type="Proteomes" id="UP000285666"/>
    </source>
</evidence>
<dbReference type="EMBL" id="JABAFX010000024">
    <property type="protein sequence ID" value="NME57731.1"/>
    <property type="molecule type" value="Genomic_DNA"/>
</dbReference>
<evidence type="ECO:0000313" key="31">
    <source>
        <dbReference type="Proteomes" id="UP000284962"/>
    </source>
</evidence>
<evidence type="ECO:0000313" key="2">
    <source>
        <dbReference type="EMBL" id="NME57731.1"/>
    </source>
</evidence>
<evidence type="ECO:0000313" key="7">
    <source>
        <dbReference type="EMBL" id="RGO48949.1"/>
    </source>
</evidence>
<dbReference type="EMBL" id="QRHN01000023">
    <property type="protein sequence ID" value="RHF76359.1"/>
    <property type="molecule type" value="Genomic_DNA"/>
</dbReference>
<dbReference type="Proteomes" id="UP000284883">
    <property type="component" value="Unassembled WGS sequence"/>
</dbReference>
<dbReference type="EMBL" id="QSVB01000017">
    <property type="protein sequence ID" value="RGN88770.1"/>
    <property type="molecule type" value="Genomic_DNA"/>
</dbReference>
<evidence type="ECO:0000313" key="32">
    <source>
        <dbReference type="Proteomes" id="UP000285642"/>
    </source>
</evidence>
<dbReference type="EMBL" id="QRVU01000058">
    <property type="protein sequence ID" value="RGS69317.1"/>
    <property type="molecule type" value="Genomic_DNA"/>
</dbReference>
<evidence type="ECO:0000313" key="17">
    <source>
        <dbReference type="EMBL" id="RHL86056.1"/>
    </source>
</evidence>
<dbReference type="InterPro" id="IPR036986">
    <property type="entry name" value="S4_RNA-bd_sf"/>
</dbReference>
<keyword evidence="1" id="KW-0694">RNA-binding</keyword>
<dbReference type="Proteomes" id="UP000261055">
    <property type="component" value="Unassembled WGS sequence"/>
</dbReference>
<dbReference type="Proteomes" id="UP000580130">
    <property type="component" value="Unassembled WGS sequence"/>
</dbReference>
<evidence type="ECO:0000313" key="22">
    <source>
        <dbReference type="Proteomes" id="UP000261055"/>
    </source>
</evidence>
<evidence type="ECO:0000313" key="28">
    <source>
        <dbReference type="Proteomes" id="UP000283652"/>
    </source>
</evidence>
<dbReference type="Proteomes" id="UP000284152">
    <property type="component" value="Unassembled WGS sequence"/>
</dbReference>
<dbReference type="Proteomes" id="UP000284962">
    <property type="component" value="Unassembled WGS sequence"/>
</dbReference>
<dbReference type="CDD" id="cd00165">
    <property type="entry name" value="S4"/>
    <property type="match status" value="1"/>
</dbReference>
<evidence type="ECO:0000313" key="30">
    <source>
        <dbReference type="Proteomes" id="UP000284883"/>
    </source>
</evidence>
<dbReference type="Proteomes" id="UP000266376">
    <property type="component" value="Unassembled WGS sequence"/>
</dbReference>
<sequence length="69" mass="7493">METIKLRDEFIKLGQALKAAGLVESGVEAKEVIQDGQVSVNGEIDTRRGRKLYGGDVVSFGGEEIKIED</sequence>
<evidence type="ECO:0000313" key="27">
    <source>
        <dbReference type="Proteomes" id="UP000283630"/>
    </source>
</evidence>
<dbReference type="Proteomes" id="UP000285642">
    <property type="component" value="Unassembled WGS sequence"/>
</dbReference>
<dbReference type="EMBL" id="QRNS01000031">
    <property type="protein sequence ID" value="RHK60518.1"/>
    <property type="molecule type" value="Genomic_DNA"/>
</dbReference>